<keyword evidence="4" id="KW-0547">Nucleotide-binding</keyword>
<gene>
    <name evidence="9" type="ORF">BSAL_90430</name>
</gene>
<dbReference type="FunFam" id="1.10.510.10:FF:000380">
    <property type="entry name" value="Serine/threonine-protein kinase ppk15"/>
    <property type="match status" value="1"/>
</dbReference>
<feature type="domain" description="Protein kinase" evidence="8">
    <location>
        <begin position="234"/>
        <end position="537"/>
    </location>
</feature>
<organism evidence="9 10">
    <name type="scientific">Bodo saltans</name>
    <name type="common">Flagellated protozoan</name>
    <dbReference type="NCBI Taxonomy" id="75058"/>
    <lineage>
        <taxon>Eukaryota</taxon>
        <taxon>Discoba</taxon>
        <taxon>Euglenozoa</taxon>
        <taxon>Kinetoplastea</taxon>
        <taxon>Metakinetoplastina</taxon>
        <taxon>Eubodonida</taxon>
        <taxon>Bodonidae</taxon>
        <taxon>Bodo</taxon>
    </lineage>
</organism>
<keyword evidence="5 9" id="KW-0418">Kinase</keyword>
<evidence type="ECO:0000256" key="7">
    <source>
        <dbReference type="SAM" id="MobiDB-lite"/>
    </source>
</evidence>
<evidence type="ECO:0000313" key="10">
    <source>
        <dbReference type="Proteomes" id="UP000051952"/>
    </source>
</evidence>
<keyword evidence="6" id="KW-0067">ATP-binding</keyword>
<dbReference type="SMART" id="SM00220">
    <property type="entry name" value="S_TKc"/>
    <property type="match status" value="1"/>
</dbReference>
<dbReference type="PROSITE" id="PS00108">
    <property type="entry name" value="PROTEIN_KINASE_ST"/>
    <property type="match status" value="1"/>
</dbReference>
<dbReference type="GO" id="GO:0005524">
    <property type="term" value="F:ATP binding"/>
    <property type="evidence" value="ECO:0007669"/>
    <property type="project" value="UniProtKB-KW"/>
</dbReference>
<dbReference type="Gene3D" id="1.10.510.10">
    <property type="entry name" value="Transferase(Phosphotransferase) domain 1"/>
    <property type="match status" value="1"/>
</dbReference>
<dbReference type="PROSITE" id="PS50011">
    <property type="entry name" value="PROTEIN_KINASE_DOM"/>
    <property type="match status" value="1"/>
</dbReference>
<proteinExistence type="predicted"/>
<dbReference type="Pfam" id="PF00069">
    <property type="entry name" value="Pkinase"/>
    <property type="match status" value="1"/>
</dbReference>
<dbReference type="InterPro" id="IPR000719">
    <property type="entry name" value="Prot_kinase_dom"/>
</dbReference>
<accession>A0A0S4J343</accession>
<dbReference type="GO" id="GO:0004674">
    <property type="term" value="F:protein serine/threonine kinase activity"/>
    <property type="evidence" value="ECO:0007669"/>
    <property type="project" value="UniProtKB-KW"/>
</dbReference>
<dbReference type="EMBL" id="CYKH01001182">
    <property type="protein sequence ID" value="CUG85687.1"/>
    <property type="molecule type" value="Genomic_DNA"/>
</dbReference>
<keyword evidence="10" id="KW-1185">Reference proteome</keyword>
<dbReference type="InterPro" id="IPR008271">
    <property type="entry name" value="Ser/Thr_kinase_AS"/>
</dbReference>
<dbReference type="CDD" id="cd14133">
    <property type="entry name" value="PKc_DYRK_like"/>
    <property type="match status" value="1"/>
</dbReference>
<evidence type="ECO:0000259" key="8">
    <source>
        <dbReference type="PROSITE" id="PS50011"/>
    </source>
</evidence>
<sequence>MFEEEWHLHQHQQQEIESAAGASPSQTTETIVPRPAASEVAATAQTAAPAVDEDLGVGAVTVNSDTLAVGIGSVASLRASAMSTKDDQPSTPTQKPAATGRSRDEDGNNPPPSGRQNSVDQNDVREDSSSPTHGKYGIVSGPGSEDQLWELAEDNVAPRFPYGAGFSLEVLHASVDMNADVAHVVTSPYLKEPPPTGLPLESFELKVIYEAGRTGFEEAKDFPIVPNTVIAGRYQILQYLDSAAFSRAVKCLDLKHKHEVCIKIIRNSKDFFDQSLDEIKLLQWINAQGNADDHCVLQLYDFFYFKEHIFIVCELLRDNLYEFSKYNREQEAEFYFTLARVQHIARQVLTGLAFIHDMNLMHCDLKPENILIKSYSRCEIRVIDFGSSCFTTDNLSSYIQSRCYRAPEVVLGCHYDGRIDVWSVGCILPELLTGTVMFHNKTVSGMLARIAGVCGPFPERMLHEGRHSCRFVTKHGVFYETKESTGEIEYHFPATSSLDQLDLGSNDPLFRDFIRKALTVDHTLRPTAKELLDHPFLKHDYGAVYSPPPAKKSKGGSASPI</sequence>
<keyword evidence="3" id="KW-0808">Transferase</keyword>
<protein>
    <submittedName>
        <fullName evidence="9">Protein kinase, putative</fullName>
    </submittedName>
</protein>
<dbReference type="OrthoDB" id="9332038at2759"/>
<reference evidence="10" key="1">
    <citation type="submission" date="2015-09" db="EMBL/GenBank/DDBJ databases">
        <authorList>
            <consortium name="Pathogen Informatics"/>
        </authorList>
    </citation>
    <scope>NUCLEOTIDE SEQUENCE [LARGE SCALE GENOMIC DNA]</scope>
    <source>
        <strain evidence="10">Lake Konstanz</strain>
    </source>
</reference>
<dbReference type="InterPro" id="IPR050494">
    <property type="entry name" value="Ser_Thr_dual-spec_kinase"/>
</dbReference>
<evidence type="ECO:0000256" key="2">
    <source>
        <dbReference type="ARBA" id="ARBA00022553"/>
    </source>
</evidence>
<dbReference type="OMA" id="HIFIVCE"/>
<feature type="region of interest" description="Disordered" evidence="7">
    <location>
        <begin position="1"/>
        <end position="51"/>
    </location>
</feature>
<evidence type="ECO:0000256" key="6">
    <source>
        <dbReference type="ARBA" id="ARBA00022840"/>
    </source>
</evidence>
<dbReference type="PANTHER" id="PTHR24058">
    <property type="entry name" value="DUAL SPECIFICITY PROTEIN KINASE"/>
    <property type="match status" value="1"/>
</dbReference>
<feature type="compositionally biased region" description="Basic and acidic residues" evidence="7">
    <location>
        <begin position="1"/>
        <end position="14"/>
    </location>
</feature>
<name>A0A0S4J343_BODSA</name>
<evidence type="ECO:0000256" key="5">
    <source>
        <dbReference type="ARBA" id="ARBA00022777"/>
    </source>
</evidence>
<dbReference type="AlphaFoldDB" id="A0A0S4J343"/>
<keyword evidence="1" id="KW-0723">Serine/threonine-protein kinase</keyword>
<keyword evidence="2" id="KW-0597">Phosphoprotein</keyword>
<dbReference type="FunFam" id="3.30.200.20:FF:000216">
    <property type="entry name" value="Putative serine/threonine-protein kinase dyrk2"/>
    <property type="match status" value="1"/>
</dbReference>
<evidence type="ECO:0000313" key="9">
    <source>
        <dbReference type="EMBL" id="CUG85687.1"/>
    </source>
</evidence>
<feature type="compositionally biased region" description="Low complexity" evidence="7">
    <location>
        <begin position="35"/>
        <end position="50"/>
    </location>
</feature>
<dbReference type="SUPFAM" id="SSF56112">
    <property type="entry name" value="Protein kinase-like (PK-like)"/>
    <property type="match status" value="1"/>
</dbReference>
<dbReference type="Gene3D" id="3.30.200.20">
    <property type="entry name" value="Phosphorylase Kinase, domain 1"/>
    <property type="match status" value="1"/>
</dbReference>
<dbReference type="InterPro" id="IPR011009">
    <property type="entry name" value="Kinase-like_dom_sf"/>
</dbReference>
<dbReference type="PANTHER" id="PTHR24058:SF124">
    <property type="entry name" value="PROTEIN KINASE SUPERFAMILY PROTEIN"/>
    <property type="match status" value="1"/>
</dbReference>
<dbReference type="VEuPathDB" id="TriTrypDB:BSAL_90430"/>
<dbReference type="Proteomes" id="UP000051952">
    <property type="component" value="Unassembled WGS sequence"/>
</dbReference>
<evidence type="ECO:0000256" key="3">
    <source>
        <dbReference type="ARBA" id="ARBA00022679"/>
    </source>
</evidence>
<evidence type="ECO:0000256" key="1">
    <source>
        <dbReference type="ARBA" id="ARBA00022527"/>
    </source>
</evidence>
<evidence type="ECO:0000256" key="4">
    <source>
        <dbReference type="ARBA" id="ARBA00022741"/>
    </source>
</evidence>
<feature type="region of interest" description="Disordered" evidence="7">
    <location>
        <begin position="80"/>
        <end position="141"/>
    </location>
</feature>